<evidence type="ECO:0000259" key="20">
    <source>
        <dbReference type="PROSITE" id="PS51385"/>
    </source>
</evidence>
<feature type="binding site" evidence="17">
    <location>
        <position position="301"/>
    </location>
    <ligand>
        <name>(6S)-NADPHX</name>
        <dbReference type="ChEBI" id="CHEBI:64076"/>
    </ligand>
</feature>
<evidence type="ECO:0000256" key="9">
    <source>
        <dbReference type="ARBA" id="ARBA00022958"/>
    </source>
</evidence>
<dbReference type="OrthoDB" id="9806925at2"/>
<name>A0A0Q1AJI2_9CORY</name>
<accession>A0A0Q1AJI2</accession>
<comment type="catalytic activity">
    <reaction evidence="2 18">
        <text>(6R)-NADPHX = (6S)-NADPHX</text>
        <dbReference type="Rhea" id="RHEA:32227"/>
        <dbReference type="ChEBI" id="CHEBI:64076"/>
        <dbReference type="ChEBI" id="CHEBI:64077"/>
        <dbReference type="EC" id="5.1.99.6"/>
    </reaction>
</comment>
<evidence type="ECO:0000256" key="14">
    <source>
        <dbReference type="ARBA" id="ARBA00025153"/>
    </source>
</evidence>
<dbReference type="Gene3D" id="3.40.50.10260">
    <property type="entry name" value="YjeF N-terminal domain"/>
    <property type="match status" value="1"/>
</dbReference>
<evidence type="ECO:0000313" key="22">
    <source>
        <dbReference type="Proteomes" id="UP000050488"/>
    </source>
</evidence>
<feature type="binding site" evidence="17">
    <location>
        <position position="354"/>
    </location>
    <ligand>
        <name>(6S)-NADPHX</name>
        <dbReference type="ChEBI" id="CHEBI:64076"/>
    </ligand>
</feature>
<dbReference type="EC" id="4.2.1.136" evidence="17"/>
<feature type="binding site" evidence="17">
    <location>
        <position position="479"/>
    </location>
    <ligand>
        <name>(6S)-NADPHX</name>
        <dbReference type="ChEBI" id="CHEBI:64076"/>
    </ligand>
</feature>
<protein>
    <recommendedName>
        <fullName evidence="17">ADP-dependent (S)-NAD(P)H-hydrate dehydratase</fullName>
        <ecNumber evidence="17">4.2.1.136</ecNumber>
    </recommendedName>
    <alternativeName>
        <fullName evidence="17">ADP-dependent NAD(P)HX dehydratase</fullName>
    </alternativeName>
</protein>
<dbReference type="PATRIC" id="fig|1544413.3.peg.42"/>
<comment type="similarity">
    <text evidence="17">Belongs to the NnrD/CARKD family.</text>
</comment>
<keyword evidence="9 18" id="KW-0630">Potassium</keyword>
<evidence type="ECO:0000256" key="4">
    <source>
        <dbReference type="ARBA" id="ARBA00009524"/>
    </source>
</evidence>
<comment type="cofactor">
    <cofactor evidence="18">
        <name>K(+)</name>
        <dbReference type="ChEBI" id="CHEBI:29103"/>
    </cofactor>
    <text evidence="18">Binds 1 potassium ion per subunit.</text>
</comment>
<proteinExistence type="inferred from homology"/>
<evidence type="ECO:0000256" key="18">
    <source>
        <dbReference type="PIRNR" id="PIRNR017184"/>
    </source>
</evidence>
<keyword evidence="10 17" id="KW-0520">NAD</keyword>
<evidence type="ECO:0000313" key="21">
    <source>
        <dbReference type="EMBL" id="KQB86996.1"/>
    </source>
</evidence>
<feature type="binding site" evidence="17">
    <location>
        <position position="408"/>
    </location>
    <ligand>
        <name>(6S)-NADPHX</name>
        <dbReference type="ChEBI" id="CHEBI:64076"/>
    </ligand>
</feature>
<dbReference type="InterPro" id="IPR030677">
    <property type="entry name" value="Nnr"/>
</dbReference>
<comment type="catalytic activity">
    <reaction evidence="1 18">
        <text>(6R)-NADHX = (6S)-NADHX</text>
        <dbReference type="Rhea" id="RHEA:32215"/>
        <dbReference type="ChEBI" id="CHEBI:64074"/>
        <dbReference type="ChEBI" id="CHEBI:64075"/>
        <dbReference type="EC" id="5.1.99.6"/>
    </reaction>
</comment>
<dbReference type="InterPro" id="IPR000631">
    <property type="entry name" value="CARKD"/>
</dbReference>
<evidence type="ECO:0000256" key="3">
    <source>
        <dbReference type="ARBA" id="ARBA00006001"/>
    </source>
</evidence>
<dbReference type="GO" id="GO:0046872">
    <property type="term" value="F:metal ion binding"/>
    <property type="evidence" value="ECO:0007669"/>
    <property type="project" value="UniProtKB-UniRule"/>
</dbReference>
<dbReference type="Pfam" id="PF01256">
    <property type="entry name" value="Carb_kinase"/>
    <property type="match status" value="1"/>
</dbReference>
<comment type="catalytic activity">
    <reaction evidence="16 17 18">
        <text>(6S)-NADPHX + ADP = AMP + phosphate + NADPH + H(+)</text>
        <dbReference type="Rhea" id="RHEA:32235"/>
        <dbReference type="ChEBI" id="CHEBI:15378"/>
        <dbReference type="ChEBI" id="CHEBI:43474"/>
        <dbReference type="ChEBI" id="CHEBI:57783"/>
        <dbReference type="ChEBI" id="CHEBI:64076"/>
        <dbReference type="ChEBI" id="CHEBI:456215"/>
        <dbReference type="ChEBI" id="CHEBI:456216"/>
        <dbReference type="EC" id="4.2.1.136"/>
    </reaction>
</comment>
<dbReference type="InterPro" id="IPR029056">
    <property type="entry name" value="Ribokinase-like"/>
</dbReference>
<dbReference type="GO" id="GO:0005524">
    <property type="term" value="F:ATP binding"/>
    <property type="evidence" value="ECO:0007669"/>
    <property type="project" value="UniProtKB-UniRule"/>
</dbReference>
<reference evidence="21 22" key="1">
    <citation type="submission" date="2015-10" db="EMBL/GenBank/DDBJ databases">
        <title>Corynebacteirum lowii and Corynebacterium oculi species nova, derived from human clinical disease and and emended description of Corynebacterium mastiditis.</title>
        <authorList>
            <person name="Bernard K."/>
            <person name="Pacheco A.L."/>
            <person name="Mcdougall C."/>
            <person name="Burtx T."/>
            <person name="Weibe D."/>
            <person name="Tyler S."/>
            <person name="Olson A.B."/>
            <person name="Cnockaert M."/>
            <person name="Eguchi H."/>
            <person name="Kuwahara T."/>
            <person name="Nakayama-Imaohji H."/>
            <person name="Boudewijins M."/>
            <person name="Van Hoecke F."/>
            <person name="Bernier A.-M."/>
            <person name="Vandamme P."/>
        </authorList>
    </citation>
    <scope>NUCLEOTIDE SEQUENCE [LARGE SCALE GENOMIC DNA]</scope>
    <source>
        <strain evidence="21 22">NML 130206</strain>
    </source>
</reference>
<comment type="cofactor">
    <cofactor evidence="17">
        <name>Mg(2+)</name>
        <dbReference type="ChEBI" id="CHEBI:18420"/>
    </cofactor>
</comment>
<dbReference type="GO" id="GO:0052855">
    <property type="term" value="F:ADP-dependent NAD(P)H-hydrate dehydratase activity"/>
    <property type="evidence" value="ECO:0007669"/>
    <property type="project" value="UniProtKB-UniRule"/>
</dbReference>
<evidence type="ECO:0000256" key="2">
    <source>
        <dbReference type="ARBA" id="ARBA00000909"/>
    </source>
</evidence>
<evidence type="ECO:0000256" key="1">
    <source>
        <dbReference type="ARBA" id="ARBA00000013"/>
    </source>
</evidence>
<evidence type="ECO:0000256" key="12">
    <source>
        <dbReference type="ARBA" id="ARBA00023239"/>
    </source>
</evidence>
<comment type="catalytic activity">
    <reaction evidence="15 17 18">
        <text>(6S)-NADHX + ADP = AMP + phosphate + NADH + H(+)</text>
        <dbReference type="Rhea" id="RHEA:32223"/>
        <dbReference type="ChEBI" id="CHEBI:15378"/>
        <dbReference type="ChEBI" id="CHEBI:43474"/>
        <dbReference type="ChEBI" id="CHEBI:57945"/>
        <dbReference type="ChEBI" id="CHEBI:64074"/>
        <dbReference type="ChEBI" id="CHEBI:456215"/>
        <dbReference type="ChEBI" id="CHEBI:456216"/>
        <dbReference type="EC" id="4.2.1.136"/>
    </reaction>
</comment>
<evidence type="ECO:0000256" key="16">
    <source>
        <dbReference type="ARBA" id="ARBA00049209"/>
    </source>
</evidence>
<gene>
    <name evidence="21" type="primary">nnr</name>
    <name evidence="17" type="synonym">nnrD</name>
    <name evidence="21" type="ORF">Clow_00041</name>
</gene>
<dbReference type="GO" id="GO:0052856">
    <property type="term" value="F:NAD(P)HX epimerase activity"/>
    <property type="evidence" value="ECO:0007669"/>
    <property type="project" value="UniProtKB-EC"/>
</dbReference>
<evidence type="ECO:0000256" key="17">
    <source>
        <dbReference type="HAMAP-Rule" id="MF_01965"/>
    </source>
</evidence>
<comment type="function">
    <text evidence="14 18">Bifunctional enzyme that catalyzes the epimerization of the S- and R-forms of NAD(P)HX and the dehydration of the S-form of NAD(P)HX at the expense of ADP, which is converted to AMP. This allows the repair of both epimers of NAD(P)HX, a damaged form of NAD(P)H that is a result of enzymatic or heat-dependent hydration.</text>
</comment>
<evidence type="ECO:0000256" key="13">
    <source>
        <dbReference type="ARBA" id="ARBA00023268"/>
    </source>
</evidence>
<keyword evidence="13" id="KW-0511">Multifunctional enzyme</keyword>
<feature type="domain" description="YjeF N-terminal" evidence="20">
    <location>
        <begin position="4"/>
        <end position="235"/>
    </location>
</feature>
<evidence type="ECO:0000256" key="10">
    <source>
        <dbReference type="ARBA" id="ARBA00023027"/>
    </source>
</evidence>
<dbReference type="InterPro" id="IPR036652">
    <property type="entry name" value="YjeF_N_dom_sf"/>
</dbReference>
<dbReference type="InterPro" id="IPR004443">
    <property type="entry name" value="YjeF_N_dom"/>
</dbReference>
<keyword evidence="7 17" id="KW-0067">ATP-binding</keyword>
<dbReference type="GO" id="GO:0046496">
    <property type="term" value="P:nicotinamide nucleotide metabolic process"/>
    <property type="evidence" value="ECO:0007669"/>
    <property type="project" value="UniProtKB-UniRule"/>
</dbReference>
<dbReference type="GO" id="GO:0110051">
    <property type="term" value="P:metabolite repair"/>
    <property type="evidence" value="ECO:0007669"/>
    <property type="project" value="TreeGrafter"/>
</dbReference>
<keyword evidence="8 17" id="KW-0521">NADP</keyword>
<dbReference type="HAMAP" id="MF_01965">
    <property type="entry name" value="NADHX_dehydratase"/>
    <property type="match status" value="1"/>
</dbReference>
<evidence type="ECO:0000256" key="11">
    <source>
        <dbReference type="ARBA" id="ARBA00023235"/>
    </source>
</evidence>
<comment type="similarity">
    <text evidence="4 18">In the C-terminal section; belongs to the NnrD/CARKD family.</text>
</comment>
<dbReference type="AlphaFoldDB" id="A0A0Q1AJI2"/>
<feature type="binding site" evidence="17">
    <location>
        <position position="478"/>
    </location>
    <ligand>
        <name>AMP</name>
        <dbReference type="ChEBI" id="CHEBI:456215"/>
    </ligand>
</feature>
<dbReference type="PANTHER" id="PTHR12592">
    <property type="entry name" value="ATP-DEPENDENT (S)-NAD(P)H-HYDRATE DEHYDRATASE FAMILY MEMBER"/>
    <property type="match status" value="1"/>
</dbReference>
<dbReference type="Pfam" id="PF03853">
    <property type="entry name" value="YjeF_N"/>
    <property type="match status" value="1"/>
</dbReference>
<dbReference type="PROSITE" id="PS51385">
    <property type="entry name" value="YJEF_N"/>
    <property type="match status" value="1"/>
</dbReference>
<comment type="function">
    <text evidence="17">Catalyzes the dehydration of the S-form of NAD(P)HX at the expense of ADP, which is converted to AMP. Together with NAD(P)HX epimerase, which catalyzes the epimerization of the S- and R-forms, the enzyme allows the repair of both epimers of NAD(P)HX, a damaged form of NAD(P)H that is a result of enzymatic or heat-dependent hydration.</text>
</comment>
<dbReference type="Gene3D" id="3.40.1190.20">
    <property type="match status" value="1"/>
</dbReference>
<dbReference type="PANTHER" id="PTHR12592:SF0">
    <property type="entry name" value="ATP-DEPENDENT (S)-NAD(P)H-HYDRATE DEHYDRATASE"/>
    <property type="match status" value="1"/>
</dbReference>
<dbReference type="PROSITE" id="PS51383">
    <property type="entry name" value="YJEF_C_3"/>
    <property type="match status" value="1"/>
</dbReference>
<evidence type="ECO:0000256" key="15">
    <source>
        <dbReference type="ARBA" id="ARBA00048238"/>
    </source>
</evidence>
<evidence type="ECO:0000256" key="5">
    <source>
        <dbReference type="ARBA" id="ARBA00022723"/>
    </source>
</evidence>
<dbReference type="SUPFAM" id="SSF53613">
    <property type="entry name" value="Ribokinase-like"/>
    <property type="match status" value="1"/>
</dbReference>
<dbReference type="Proteomes" id="UP000050488">
    <property type="component" value="Unassembled WGS sequence"/>
</dbReference>
<dbReference type="CDD" id="cd01171">
    <property type="entry name" value="YXKO-related"/>
    <property type="match status" value="1"/>
</dbReference>
<evidence type="ECO:0000256" key="7">
    <source>
        <dbReference type="ARBA" id="ARBA00022840"/>
    </source>
</evidence>
<dbReference type="SUPFAM" id="SSF64153">
    <property type="entry name" value="YjeF N-terminal domain-like"/>
    <property type="match status" value="1"/>
</dbReference>
<organism evidence="21 22">
    <name type="scientific">Corynebacterium lowii</name>
    <dbReference type="NCBI Taxonomy" id="1544413"/>
    <lineage>
        <taxon>Bacteria</taxon>
        <taxon>Bacillati</taxon>
        <taxon>Actinomycetota</taxon>
        <taxon>Actinomycetes</taxon>
        <taxon>Mycobacteriales</taxon>
        <taxon>Corynebacteriaceae</taxon>
        <taxon>Corynebacterium</taxon>
    </lineage>
</organism>
<keyword evidence="11 18" id="KW-0413">Isomerase</keyword>
<evidence type="ECO:0000259" key="19">
    <source>
        <dbReference type="PROSITE" id="PS51383"/>
    </source>
</evidence>
<dbReference type="STRING" id="1544413.Clow_00041"/>
<comment type="subunit">
    <text evidence="17">Homotetramer.</text>
</comment>
<dbReference type="RefSeq" id="WP_055174656.1">
    <property type="nucleotide sequence ID" value="NZ_JAUSQY010000001.1"/>
</dbReference>
<dbReference type="PIRSF" id="PIRSF017184">
    <property type="entry name" value="Nnr"/>
    <property type="match status" value="1"/>
</dbReference>
<evidence type="ECO:0000256" key="8">
    <source>
        <dbReference type="ARBA" id="ARBA00022857"/>
    </source>
</evidence>
<dbReference type="EMBL" id="LKEV01000001">
    <property type="protein sequence ID" value="KQB86996.1"/>
    <property type="molecule type" value="Genomic_DNA"/>
</dbReference>
<sequence>MSRIYAVERIRRAEAVLLSAQTQPDQLIREAARAVASAAVAMLTTTVRTPEGSGLSNPDARVLLLVGTGGNGGDALYCGAFLREQGIQVDALAVGNTTHEGATRAFLQARGTFLEEAPERVGERAAWTYHLVIDGIAGLSGRAGLPDSQAWLADALTHSPIPVLAIDVPSGLPADTGRPPAPREVSYEGRTRTVAGFITATTTLTFGGLRGAHAAHTACGQVLCTDIALESGPSLGELLDQQEDTAPAFLHRSITPPAPEGFEPVPPIPVLIGELEPGGSDDKYSSGVVGVLAGSETYLGAGLLSTEASIRATPSMVRYMGKEYRTIVSHLPEVVGTATLEETGRVQAWVVGPGRGTDDHAAAELAAILRRPEPVLCDADALTLLAQRTELRELLCRRPRGTTVLTPHSGEFRRLSQAIGMESGNAPHCVPHWEKARKLSTKLGAVVVLKGRFSVVAQENTTVIIDAGHSWAATPGSGDVLSGLLGAWLARIPDQAHQASVIAVHLHAVASRIAAETPDGPAPTSASRIAEAISRASARELRGYRALSSPWR</sequence>
<evidence type="ECO:0000256" key="6">
    <source>
        <dbReference type="ARBA" id="ARBA00022741"/>
    </source>
</evidence>
<feature type="domain" description="YjeF C-terminal" evidence="19">
    <location>
        <begin position="266"/>
        <end position="540"/>
    </location>
</feature>
<keyword evidence="5 18" id="KW-0479">Metal-binding</keyword>
<keyword evidence="6 17" id="KW-0547">Nucleotide-binding</keyword>
<feature type="binding site" evidence="17">
    <location>
        <begin position="450"/>
        <end position="454"/>
    </location>
    <ligand>
        <name>AMP</name>
        <dbReference type="ChEBI" id="CHEBI:456215"/>
    </ligand>
</feature>
<comment type="similarity">
    <text evidence="3 18">In the N-terminal section; belongs to the NnrE/AIBP family.</text>
</comment>
<keyword evidence="22" id="KW-1185">Reference proteome</keyword>
<comment type="caution">
    <text evidence="21">The sequence shown here is derived from an EMBL/GenBank/DDBJ whole genome shotgun (WGS) entry which is preliminary data.</text>
</comment>
<keyword evidence="12 17" id="KW-0456">Lyase</keyword>